<name>A0A4T0GKF1_WALIC</name>
<reference evidence="1 2" key="1">
    <citation type="submission" date="2019-03" db="EMBL/GenBank/DDBJ databases">
        <title>Sequencing 23 genomes of Wallemia ichthyophaga.</title>
        <authorList>
            <person name="Gostincar C."/>
        </authorList>
    </citation>
    <scope>NUCLEOTIDE SEQUENCE [LARGE SCALE GENOMIC DNA]</scope>
    <source>
        <strain evidence="1 2">EXF-8621</strain>
    </source>
</reference>
<dbReference type="EMBL" id="SPOF01000009">
    <property type="protein sequence ID" value="TIB14910.1"/>
    <property type="molecule type" value="Genomic_DNA"/>
</dbReference>
<proteinExistence type="predicted"/>
<dbReference type="AlphaFoldDB" id="A0A4T0GKF1"/>
<gene>
    <name evidence="1" type="ORF">E3P90_01132</name>
</gene>
<organism evidence="1 2">
    <name type="scientific">Wallemia ichthyophaga</name>
    <dbReference type="NCBI Taxonomy" id="245174"/>
    <lineage>
        <taxon>Eukaryota</taxon>
        <taxon>Fungi</taxon>
        <taxon>Dikarya</taxon>
        <taxon>Basidiomycota</taxon>
        <taxon>Wallemiomycotina</taxon>
        <taxon>Wallemiomycetes</taxon>
        <taxon>Wallemiales</taxon>
        <taxon>Wallemiaceae</taxon>
        <taxon>Wallemia</taxon>
    </lineage>
</organism>
<evidence type="ECO:0000313" key="1">
    <source>
        <dbReference type="EMBL" id="TIB14910.1"/>
    </source>
</evidence>
<protein>
    <recommendedName>
        <fullName evidence="3">AMP-dependent synthetase/ligase domain-containing protein</fullName>
    </recommendedName>
</protein>
<sequence length="494" mass="53332">MDNLTQFGFNDNTKILLAALIGLQLLHLFNRSDSIVHPILLSNQSEPSAVRNQNQSAIYRNSSIGQLPLVERPAAKARGVADLIELGNPNAKIVVQGITFTVSELIRKSVNSISILDKHTTLRSSQNSAILIASQDTLTAILLDLGAILIGLKTIHISPNDNINTALSALERKGAEISAIVTDENIGTLPAHFSGLLCAFTKKIPPNFGLNFIKLDLDQVVTPLSVEKINREPPTTISYVLSGDEIYSMDNKNVTAGVYSLLSIIPFAKKPMESDTIVTDEPLSSALGRSLLYTAIYSGCSYFCLSENSALPLSPVPQYLFVSGTHLMLLAHDLTSIAVNKWWYRFSRRHALAADASGVIPSPSSWGVFSSVRNAIGLSNGLKFIVSTDSLLSDSTAADLRVSLSVPVVKALKNPRCSSFAFARIPYDTLQNGGCGPPTTAIEVRLDGGHEDEFSGRLNFRGPCVLEGEGDQFTQAANSPFMRILESGSFDIKN</sequence>
<comment type="caution">
    <text evidence="1">The sequence shown here is derived from an EMBL/GenBank/DDBJ whole genome shotgun (WGS) entry which is preliminary data.</text>
</comment>
<dbReference type="Proteomes" id="UP000306954">
    <property type="component" value="Unassembled WGS sequence"/>
</dbReference>
<evidence type="ECO:0008006" key="3">
    <source>
        <dbReference type="Google" id="ProtNLM"/>
    </source>
</evidence>
<accession>A0A4T0GKF1</accession>
<evidence type="ECO:0000313" key="2">
    <source>
        <dbReference type="Proteomes" id="UP000306954"/>
    </source>
</evidence>